<protein>
    <recommendedName>
        <fullName evidence="3">Right handed beta helix domain-containing protein</fullName>
    </recommendedName>
</protein>
<dbReference type="InterPro" id="IPR006626">
    <property type="entry name" value="PbH1"/>
</dbReference>
<evidence type="ECO:0000313" key="1">
    <source>
        <dbReference type="EMBL" id="ASQ46135.1"/>
    </source>
</evidence>
<dbReference type="EMBL" id="CP016397">
    <property type="protein sequence ID" value="ASQ46135.1"/>
    <property type="molecule type" value="Genomic_DNA"/>
</dbReference>
<gene>
    <name evidence="1" type="ORF">clem_07910</name>
</gene>
<keyword evidence="2" id="KW-1185">Reference proteome</keyword>
<dbReference type="KEGG" id="lcd:clem_07910"/>
<accession>A0A222P2Y5</accession>
<dbReference type="InterPro" id="IPR012334">
    <property type="entry name" value="Pectin_lyas_fold"/>
</dbReference>
<proteinExistence type="predicted"/>
<dbReference type="Proteomes" id="UP000201728">
    <property type="component" value="Chromosome"/>
</dbReference>
<evidence type="ECO:0000313" key="2">
    <source>
        <dbReference type="Proteomes" id="UP000201728"/>
    </source>
</evidence>
<dbReference type="Gene3D" id="2.160.20.10">
    <property type="entry name" value="Single-stranded right-handed beta-helix, Pectin lyase-like"/>
    <property type="match status" value="1"/>
</dbReference>
<dbReference type="AlphaFoldDB" id="A0A222P2Y5"/>
<reference evidence="2" key="1">
    <citation type="submission" date="2016-07" db="EMBL/GenBank/DDBJ databases">
        <authorList>
            <person name="Florea S."/>
            <person name="Webb J.S."/>
            <person name="Jaromczyk J."/>
            <person name="Schardl C.L."/>
        </authorList>
    </citation>
    <scope>NUCLEOTIDE SEQUENCE [LARGE SCALE GENOMIC DNA]</scope>
    <source>
        <strain evidence="2">CDC-D5610</strain>
    </source>
</reference>
<dbReference type="SUPFAM" id="SSF51126">
    <property type="entry name" value="Pectin lyase-like"/>
    <property type="match status" value="1"/>
</dbReference>
<organism evidence="1 2">
    <name type="scientific">Legionella clemsonensis</name>
    <dbReference type="NCBI Taxonomy" id="1867846"/>
    <lineage>
        <taxon>Bacteria</taxon>
        <taxon>Pseudomonadati</taxon>
        <taxon>Pseudomonadota</taxon>
        <taxon>Gammaproteobacteria</taxon>
        <taxon>Legionellales</taxon>
        <taxon>Legionellaceae</taxon>
        <taxon>Legionella</taxon>
    </lineage>
</organism>
<dbReference type="SMART" id="SM00710">
    <property type="entry name" value="PbH1"/>
    <property type="match status" value="4"/>
</dbReference>
<sequence length="285" mass="32391">MIFQNLFRRSQPIPMNGKIEKPGLYTLRHPRVIDKPLIIDCDDVEINLDGYSIFCVEKSCDFGFLISSTYKNISITNGKISRCRIGIHAPFTDNLLVKNIQFESCLYTGINIGGKNTSICNNDFVLINGDKGEAYSIGINMSEGQNALIKSNNFYEIYRQFSSEPDMVGEGVGILLGHDTKNCIIKDNYIGNTIYRTHTYGIWAAGENHTVNYNTIRNMQHGIHLRRSYAENNELSLDEQYEDSKAFCGGMGVLKGNNVKNYHIHYWNNLQQNIPGTEPFRILEH</sequence>
<dbReference type="InterPro" id="IPR011050">
    <property type="entry name" value="Pectin_lyase_fold/virulence"/>
</dbReference>
<dbReference type="OrthoDB" id="159063at2"/>
<name>A0A222P2Y5_9GAMM</name>
<evidence type="ECO:0008006" key="3">
    <source>
        <dbReference type="Google" id="ProtNLM"/>
    </source>
</evidence>